<organism evidence="1">
    <name type="scientific">marine sediment metagenome</name>
    <dbReference type="NCBI Taxonomy" id="412755"/>
    <lineage>
        <taxon>unclassified sequences</taxon>
        <taxon>metagenomes</taxon>
        <taxon>ecological metagenomes</taxon>
    </lineage>
</organism>
<protein>
    <submittedName>
        <fullName evidence="1">Uncharacterized protein</fullName>
    </submittedName>
</protein>
<sequence length="71" mass="8153">MSEKELIAEIQKTLTKIANNDSSWRLMLGRESLTAAEVVKRLDKDKKLRKVVLTHYIGLAVEIEQKARDKT</sequence>
<comment type="caution">
    <text evidence="1">The sequence shown here is derived from an EMBL/GenBank/DDBJ whole genome shotgun (WGS) entry which is preliminary data.</text>
</comment>
<accession>X1U5T3</accession>
<reference evidence="1" key="1">
    <citation type="journal article" date="2014" name="Front. Microbiol.">
        <title>High frequency of phylogenetically diverse reductive dehalogenase-homologous genes in deep subseafloor sedimentary metagenomes.</title>
        <authorList>
            <person name="Kawai M."/>
            <person name="Futagami T."/>
            <person name="Toyoda A."/>
            <person name="Takaki Y."/>
            <person name="Nishi S."/>
            <person name="Hori S."/>
            <person name="Arai W."/>
            <person name="Tsubouchi T."/>
            <person name="Morono Y."/>
            <person name="Uchiyama I."/>
            <person name="Ito T."/>
            <person name="Fujiyama A."/>
            <person name="Inagaki F."/>
            <person name="Takami H."/>
        </authorList>
    </citation>
    <scope>NUCLEOTIDE SEQUENCE</scope>
    <source>
        <strain evidence="1">Expedition CK06-06</strain>
    </source>
</reference>
<dbReference type="EMBL" id="BARW01020742">
    <property type="protein sequence ID" value="GAI95195.1"/>
    <property type="molecule type" value="Genomic_DNA"/>
</dbReference>
<dbReference type="AlphaFoldDB" id="X1U5T3"/>
<name>X1U5T3_9ZZZZ</name>
<proteinExistence type="predicted"/>
<evidence type="ECO:0000313" key="1">
    <source>
        <dbReference type="EMBL" id="GAI95195.1"/>
    </source>
</evidence>
<gene>
    <name evidence="1" type="ORF">S12H4_34982</name>
</gene>